<evidence type="ECO:0000256" key="6">
    <source>
        <dbReference type="ARBA" id="ARBA00022692"/>
    </source>
</evidence>
<keyword evidence="6" id="KW-0812">Transmembrane</keyword>
<evidence type="ECO:0000256" key="9">
    <source>
        <dbReference type="ARBA" id="ARBA00023065"/>
    </source>
</evidence>
<keyword evidence="5" id="KW-0762">Sugar transport</keyword>
<dbReference type="GO" id="GO:0009279">
    <property type="term" value="C:cell outer membrane"/>
    <property type="evidence" value="ECO:0007669"/>
    <property type="project" value="UniProtKB-SubCell"/>
</dbReference>
<dbReference type="GO" id="GO:0006811">
    <property type="term" value="P:monoatomic ion transport"/>
    <property type="evidence" value="ECO:0007669"/>
    <property type="project" value="UniProtKB-KW"/>
</dbReference>
<evidence type="ECO:0000256" key="8">
    <source>
        <dbReference type="ARBA" id="ARBA00023047"/>
    </source>
</evidence>
<dbReference type="Pfam" id="PF02563">
    <property type="entry name" value="Poly_export"/>
    <property type="match status" value="1"/>
</dbReference>
<evidence type="ECO:0000256" key="10">
    <source>
        <dbReference type="ARBA" id="ARBA00023114"/>
    </source>
</evidence>
<dbReference type="PROSITE" id="PS51257">
    <property type="entry name" value="PROKAR_LIPOPROTEIN"/>
    <property type="match status" value="1"/>
</dbReference>
<keyword evidence="8" id="KW-0625">Polysaccharide transport</keyword>
<dbReference type="RefSeq" id="WP_183455020.1">
    <property type="nucleotide sequence ID" value="NZ_CP050298.1"/>
</dbReference>
<keyword evidence="10" id="KW-0626">Porin</keyword>
<dbReference type="PANTHER" id="PTHR33619:SF3">
    <property type="entry name" value="POLYSACCHARIDE EXPORT PROTEIN GFCE-RELATED"/>
    <property type="match status" value="1"/>
</dbReference>
<comment type="similarity">
    <text evidence="2">Belongs to the BexD/CtrA/VexA family.</text>
</comment>
<evidence type="ECO:0000256" key="11">
    <source>
        <dbReference type="ARBA" id="ARBA00023136"/>
    </source>
</evidence>
<evidence type="ECO:0000256" key="14">
    <source>
        <dbReference type="ARBA" id="ARBA00023288"/>
    </source>
</evidence>
<dbReference type="Proteomes" id="UP000515465">
    <property type="component" value="Plasmid p_3"/>
</dbReference>
<keyword evidence="7 15" id="KW-0732">Signal</keyword>
<evidence type="ECO:0000256" key="13">
    <source>
        <dbReference type="ARBA" id="ARBA00023237"/>
    </source>
</evidence>
<dbReference type="PANTHER" id="PTHR33619">
    <property type="entry name" value="POLYSACCHARIDE EXPORT PROTEIN GFCE-RELATED"/>
    <property type="match status" value="1"/>
</dbReference>
<dbReference type="GO" id="GO:0015288">
    <property type="term" value="F:porin activity"/>
    <property type="evidence" value="ECO:0007669"/>
    <property type="project" value="UniProtKB-KW"/>
</dbReference>
<keyword evidence="3" id="KW-0813">Transport</keyword>
<dbReference type="InterPro" id="IPR054765">
    <property type="entry name" value="SLBB_dom"/>
</dbReference>
<accession>A0A7G6T546</accession>
<organism evidence="18 19">
    <name type="scientific">Mesorhizobium huakuii</name>
    <dbReference type="NCBI Taxonomy" id="28104"/>
    <lineage>
        <taxon>Bacteria</taxon>
        <taxon>Pseudomonadati</taxon>
        <taxon>Pseudomonadota</taxon>
        <taxon>Alphaproteobacteria</taxon>
        <taxon>Hyphomicrobiales</taxon>
        <taxon>Phyllobacteriaceae</taxon>
        <taxon>Mesorhizobium</taxon>
    </lineage>
</organism>
<keyword evidence="9" id="KW-0406">Ion transport</keyword>
<keyword evidence="4" id="KW-1134">Transmembrane beta strand</keyword>
<evidence type="ECO:0000256" key="5">
    <source>
        <dbReference type="ARBA" id="ARBA00022597"/>
    </source>
</evidence>
<evidence type="ECO:0000256" key="3">
    <source>
        <dbReference type="ARBA" id="ARBA00022448"/>
    </source>
</evidence>
<evidence type="ECO:0000256" key="2">
    <source>
        <dbReference type="ARBA" id="ARBA00009450"/>
    </source>
</evidence>
<evidence type="ECO:0000259" key="16">
    <source>
        <dbReference type="Pfam" id="PF02563"/>
    </source>
</evidence>
<keyword evidence="11" id="KW-0472">Membrane</keyword>
<dbReference type="GO" id="GO:0015159">
    <property type="term" value="F:polysaccharide transmembrane transporter activity"/>
    <property type="evidence" value="ECO:0007669"/>
    <property type="project" value="InterPro"/>
</dbReference>
<dbReference type="EMBL" id="CP050298">
    <property type="protein sequence ID" value="QND61878.1"/>
    <property type="molecule type" value="Genomic_DNA"/>
</dbReference>
<keyword evidence="12" id="KW-0564">Palmitate</keyword>
<reference evidence="19" key="1">
    <citation type="journal article" date="2020" name="Mol. Plant Microbe">
        <title>Rhizobial microsymbionts of the narrowly endemic Oxytropis species growing in Kamchatka are characterized by significant genetic diversity and possess a set of genes that are associated with T3SS and T6SS secretion systems and can affect the development of symbiosis.</title>
        <authorList>
            <person name="Safronova V."/>
            <person name="Guro P."/>
            <person name="Sazanova A."/>
            <person name="Kuznetsova I."/>
            <person name="Belimov A."/>
            <person name="Yakubov V."/>
            <person name="Chirak E."/>
            <person name="Afonin A."/>
            <person name="Gogolev Y."/>
            <person name="Andronov E."/>
            <person name="Tikhonovich I."/>
        </authorList>
    </citation>
    <scope>NUCLEOTIDE SEQUENCE [LARGE SCALE GENOMIC DNA]</scope>
    <source>
        <strain evidence="19">583</strain>
        <plasmid evidence="19">p_3</plasmid>
    </source>
</reference>
<dbReference type="AlphaFoldDB" id="A0A7G6T546"/>
<evidence type="ECO:0000256" key="12">
    <source>
        <dbReference type="ARBA" id="ARBA00023139"/>
    </source>
</evidence>
<feature type="domain" description="Polysaccharide export protein N-terminal" evidence="16">
    <location>
        <begin position="75"/>
        <end position="166"/>
    </location>
</feature>
<feature type="signal peptide" evidence="15">
    <location>
        <begin position="1"/>
        <end position="23"/>
    </location>
</feature>
<evidence type="ECO:0000259" key="17">
    <source>
        <dbReference type="Pfam" id="PF22461"/>
    </source>
</evidence>
<evidence type="ECO:0000256" key="15">
    <source>
        <dbReference type="SAM" id="SignalP"/>
    </source>
</evidence>
<dbReference type="InterPro" id="IPR049712">
    <property type="entry name" value="Poly_export"/>
</dbReference>
<sequence>MKKTSHLLLLLPALLMGCVNLPASGPTASAVVNAQGKGADSALYEVVDITDATLAVLRNRPSGDLASQFSRHPPAPSQALTIGDQIVVTIFEAASGGLFSGSSTPGAPMGSSHSISLPQQTVDRDGSISVPYAGRITAAGRTPGSLAKAIEARLANKAVEPQVIVSTQGSAATATVSGDATGSARVALSLKGDRLLEVIAQSGGIRTMPQETKVRLTRGALSEVTLLDTILKDPSQNVFVYPGDNIYVYRDPPIFVALGAVTAQKDYPIDKEPMSLLQAIAKAGGLHDAQADSSAIFLFRREEASLVRALKPNSTHLMGSDPVPVIYRLRLNKADNYFYAQQLAIRDRDIIYVANSPVVQFNKFVTMVRGITSTAGSLRGVAFAN</sequence>
<dbReference type="InterPro" id="IPR003715">
    <property type="entry name" value="Poly_export_N"/>
</dbReference>
<comment type="subcellular location">
    <subcellularLocation>
        <location evidence="1">Cell outer membrane</location>
        <topology evidence="1">Multi-pass membrane protein</topology>
    </subcellularLocation>
</comment>
<dbReference type="Gene3D" id="3.30.1950.10">
    <property type="entry name" value="wza like domain"/>
    <property type="match status" value="1"/>
</dbReference>
<evidence type="ECO:0000256" key="1">
    <source>
        <dbReference type="ARBA" id="ARBA00004571"/>
    </source>
</evidence>
<name>A0A7G6T546_9HYPH</name>
<dbReference type="Pfam" id="PF22461">
    <property type="entry name" value="SLBB_2"/>
    <property type="match status" value="1"/>
</dbReference>
<evidence type="ECO:0000313" key="18">
    <source>
        <dbReference type="EMBL" id="QND61878.1"/>
    </source>
</evidence>
<feature type="domain" description="SLBB" evidence="17">
    <location>
        <begin position="257"/>
        <end position="353"/>
    </location>
</feature>
<keyword evidence="14" id="KW-0449">Lipoprotein</keyword>
<proteinExistence type="inferred from homology"/>
<evidence type="ECO:0000256" key="7">
    <source>
        <dbReference type="ARBA" id="ARBA00022729"/>
    </source>
</evidence>
<feature type="chain" id="PRO_5028978647" evidence="15">
    <location>
        <begin position="24"/>
        <end position="385"/>
    </location>
</feature>
<evidence type="ECO:0000256" key="4">
    <source>
        <dbReference type="ARBA" id="ARBA00022452"/>
    </source>
</evidence>
<dbReference type="Gene3D" id="3.10.560.10">
    <property type="entry name" value="Outer membrane lipoprotein wza domain like"/>
    <property type="match status" value="2"/>
</dbReference>
<gene>
    <name evidence="18" type="ORF">HB778_37535</name>
</gene>
<geneLocation type="plasmid" evidence="18 19">
    <name>p_3</name>
</geneLocation>
<keyword evidence="18" id="KW-0614">Plasmid</keyword>
<protein>
    <submittedName>
        <fullName evidence="18">Polysaccharide export protein</fullName>
    </submittedName>
</protein>
<keyword evidence="13" id="KW-0998">Cell outer membrane</keyword>
<dbReference type="GO" id="GO:0046930">
    <property type="term" value="C:pore complex"/>
    <property type="evidence" value="ECO:0007669"/>
    <property type="project" value="UniProtKB-KW"/>
</dbReference>
<evidence type="ECO:0000313" key="19">
    <source>
        <dbReference type="Proteomes" id="UP000515465"/>
    </source>
</evidence>